<name>A0A9D9DVR7_9FIRM</name>
<dbReference type="Proteomes" id="UP000823611">
    <property type="component" value="Unassembled WGS sequence"/>
</dbReference>
<sequence>MLVAMLVLSLAISFITGGAVSVKNAYQNVTLRSDAQLLLSTAITSVSDELRYASDVTDDGSTISFQSSTRKAKIKLENKDNNIYVVALKSDGTEAGEIPLITDKTISNGLGIKIDSLKYERDVFECILKITHNGTEDIYEGQTIYVRPVDAP</sequence>
<gene>
    <name evidence="1" type="ORF">IAC55_04555</name>
</gene>
<comment type="caution">
    <text evidence="1">The sequence shown here is derived from an EMBL/GenBank/DDBJ whole genome shotgun (WGS) entry which is preliminary data.</text>
</comment>
<dbReference type="EMBL" id="JADIMX010000085">
    <property type="protein sequence ID" value="MBO8434576.1"/>
    <property type="molecule type" value="Genomic_DNA"/>
</dbReference>
<dbReference type="AlphaFoldDB" id="A0A9D9DVR7"/>
<accession>A0A9D9DVR7</accession>
<evidence type="ECO:0000313" key="2">
    <source>
        <dbReference type="Proteomes" id="UP000823611"/>
    </source>
</evidence>
<organism evidence="1 2">
    <name type="scientific">Candidatus Fimicola merdigallinarum</name>
    <dbReference type="NCBI Taxonomy" id="2840819"/>
    <lineage>
        <taxon>Bacteria</taxon>
        <taxon>Bacillati</taxon>
        <taxon>Bacillota</taxon>
        <taxon>Clostridia</taxon>
        <taxon>Lachnospirales</taxon>
        <taxon>Lachnospiraceae</taxon>
        <taxon>Lachnospiraceae incertae sedis</taxon>
        <taxon>Candidatus Fimicola</taxon>
    </lineage>
</organism>
<evidence type="ECO:0000313" key="1">
    <source>
        <dbReference type="EMBL" id="MBO8434576.1"/>
    </source>
</evidence>
<reference evidence="1" key="2">
    <citation type="journal article" date="2021" name="PeerJ">
        <title>Extensive microbial diversity within the chicken gut microbiome revealed by metagenomics and culture.</title>
        <authorList>
            <person name="Gilroy R."/>
            <person name="Ravi A."/>
            <person name="Getino M."/>
            <person name="Pursley I."/>
            <person name="Horton D.L."/>
            <person name="Alikhan N.F."/>
            <person name="Baker D."/>
            <person name="Gharbi K."/>
            <person name="Hall N."/>
            <person name="Watson M."/>
            <person name="Adriaenssens E.M."/>
            <person name="Foster-Nyarko E."/>
            <person name="Jarju S."/>
            <person name="Secka A."/>
            <person name="Antonio M."/>
            <person name="Oren A."/>
            <person name="Chaudhuri R.R."/>
            <person name="La Ragione R."/>
            <person name="Hildebrand F."/>
            <person name="Pallen M.J."/>
        </authorList>
    </citation>
    <scope>NUCLEOTIDE SEQUENCE</scope>
    <source>
        <strain evidence="1">F6-4510</strain>
    </source>
</reference>
<protein>
    <submittedName>
        <fullName evidence="1">Uncharacterized protein</fullName>
    </submittedName>
</protein>
<reference evidence="1" key="1">
    <citation type="submission" date="2020-10" db="EMBL/GenBank/DDBJ databases">
        <authorList>
            <person name="Gilroy R."/>
        </authorList>
    </citation>
    <scope>NUCLEOTIDE SEQUENCE</scope>
    <source>
        <strain evidence="1">F6-4510</strain>
    </source>
</reference>
<proteinExistence type="predicted"/>